<name>A0A8S5RTM9_9CAUD</name>
<sequence>MKNIIAIQGFKGSGKDEVAKYLNYLLNTPTCLHSYNIASALNFTPVPFMISKRWKIVHYADKLKEMLSIMMNVDKSKFDDREFKEYYHFDFQKFLLYDSRVKTFGNEPTDKVFARELKKENRNLAIEYNLSIRQILQYFGTDIMRKYFGDKLWIYSTLQSGNKSNIVIADQRFAIENEVVKEYNAFIIHVTRKGCSIGLHSSERELDTLYKKHKFDISLVNNGTLKELFNKCKNIVYGYWN</sequence>
<organism evidence="1">
    <name type="scientific">Siphoviridae sp. gcode 4</name>
    <dbReference type="NCBI Taxonomy" id="2838368"/>
    <lineage>
        <taxon>Viruses</taxon>
        <taxon>Duplodnaviria</taxon>
        <taxon>Heunggongvirae</taxon>
        <taxon>Uroviricota</taxon>
        <taxon>Caudoviricetes</taxon>
    </lineage>
</organism>
<protein>
    <submittedName>
        <fullName evidence="1">Deoxynucleoside monophosphate kinase</fullName>
    </submittedName>
</protein>
<dbReference type="InterPro" id="IPR027417">
    <property type="entry name" value="P-loop_NTPase"/>
</dbReference>
<keyword evidence="1" id="KW-0418">Kinase</keyword>
<dbReference type="InterPro" id="IPR048444">
    <property type="entry name" value="DNMK"/>
</dbReference>
<keyword evidence="1" id="KW-0808">Transferase</keyword>
<evidence type="ECO:0000313" key="1">
    <source>
        <dbReference type="EMBL" id="DAE92715.1"/>
    </source>
</evidence>
<dbReference type="SUPFAM" id="SSF52540">
    <property type="entry name" value="P-loop containing nucleoside triphosphate hydrolases"/>
    <property type="match status" value="1"/>
</dbReference>
<proteinExistence type="predicted"/>
<dbReference type="Gene3D" id="3.40.50.300">
    <property type="entry name" value="P-loop containing nucleotide triphosphate hydrolases"/>
    <property type="match status" value="2"/>
</dbReference>
<reference evidence="1" key="1">
    <citation type="journal article" date="2021" name="Proc. Natl. Acad. Sci. U.S.A.">
        <title>A Catalog of Tens of Thousands of Viruses from Human Metagenomes Reveals Hidden Associations with Chronic Diseases.</title>
        <authorList>
            <person name="Tisza M.J."/>
            <person name="Buck C.B."/>
        </authorList>
    </citation>
    <scope>NUCLEOTIDE SEQUENCE</scope>
    <source>
        <strain evidence="1">Ctw1L9</strain>
    </source>
</reference>
<dbReference type="GO" id="GO:0016301">
    <property type="term" value="F:kinase activity"/>
    <property type="evidence" value="ECO:0007669"/>
    <property type="project" value="UniProtKB-KW"/>
</dbReference>
<dbReference type="EMBL" id="BK059154">
    <property type="protein sequence ID" value="DAE92715.1"/>
    <property type="molecule type" value="Genomic_DNA"/>
</dbReference>
<accession>A0A8S5RTM9</accession>
<dbReference type="Pfam" id="PF21448">
    <property type="entry name" value="DNMK"/>
    <property type="match status" value="1"/>
</dbReference>